<gene>
    <name evidence="1" type="ORF">SEVIR_9G140950v2</name>
</gene>
<keyword evidence="2" id="KW-1185">Reference proteome</keyword>
<accession>A0A4U6SUN8</accession>
<protein>
    <submittedName>
        <fullName evidence="1">Uncharacterized protein</fullName>
    </submittedName>
</protein>
<evidence type="ECO:0000313" key="1">
    <source>
        <dbReference type="EMBL" id="TKV92091.1"/>
    </source>
</evidence>
<dbReference type="AlphaFoldDB" id="A0A4U6SUN8"/>
<reference evidence="1" key="1">
    <citation type="submission" date="2019-03" db="EMBL/GenBank/DDBJ databases">
        <title>WGS assembly of Setaria viridis.</title>
        <authorList>
            <person name="Huang P."/>
            <person name="Jenkins J."/>
            <person name="Grimwood J."/>
            <person name="Barry K."/>
            <person name="Healey A."/>
            <person name="Mamidi S."/>
            <person name="Sreedasyam A."/>
            <person name="Shu S."/>
            <person name="Feldman M."/>
            <person name="Wu J."/>
            <person name="Yu Y."/>
            <person name="Chen C."/>
            <person name="Johnson J."/>
            <person name="Rokhsar D."/>
            <person name="Baxter I."/>
            <person name="Schmutz J."/>
            <person name="Brutnell T."/>
            <person name="Kellogg E."/>
        </authorList>
    </citation>
    <scope>NUCLEOTIDE SEQUENCE [LARGE SCALE GENOMIC DNA]</scope>
</reference>
<proteinExistence type="predicted"/>
<dbReference type="Gramene" id="TKV92091">
    <property type="protein sequence ID" value="TKV92091"/>
    <property type="gene ID" value="SEVIR_9G140950v2"/>
</dbReference>
<organism evidence="1 2">
    <name type="scientific">Setaria viridis</name>
    <name type="common">Green bristlegrass</name>
    <name type="synonym">Setaria italica subsp. viridis</name>
    <dbReference type="NCBI Taxonomy" id="4556"/>
    <lineage>
        <taxon>Eukaryota</taxon>
        <taxon>Viridiplantae</taxon>
        <taxon>Streptophyta</taxon>
        <taxon>Embryophyta</taxon>
        <taxon>Tracheophyta</taxon>
        <taxon>Spermatophyta</taxon>
        <taxon>Magnoliopsida</taxon>
        <taxon>Liliopsida</taxon>
        <taxon>Poales</taxon>
        <taxon>Poaceae</taxon>
        <taxon>PACMAD clade</taxon>
        <taxon>Panicoideae</taxon>
        <taxon>Panicodae</taxon>
        <taxon>Paniceae</taxon>
        <taxon>Cenchrinae</taxon>
        <taxon>Setaria</taxon>
    </lineage>
</organism>
<evidence type="ECO:0000313" key="2">
    <source>
        <dbReference type="Proteomes" id="UP000298652"/>
    </source>
</evidence>
<dbReference type="Proteomes" id="UP000298652">
    <property type="component" value="Chromosome 9"/>
</dbReference>
<sequence>MGWDGAVSIFWDGIIPSDVWLRGMNSSQFFVWYDGLKTRDGWLG</sequence>
<dbReference type="EMBL" id="CM016560">
    <property type="protein sequence ID" value="TKV92091.1"/>
    <property type="molecule type" value="Genomic_DNA"/>
</dbReference>
<name>A0A4U6SUN8_SETVI</name>